<protein>
    <submittedName>
        <fullName evidence="2">Bacteriophage head to tail connecting protein</fullName>
    </submittedName>
</protein>
<name>A0A1M5T8B9_9BRAD</name>
<dbReference type="Proteomes" id="UP000190675">
    <property type="component" value="Chromosome I"/>
</dbReference>
<evidence type="ECO:0000313" key="3">
    <source>
        <dbReference type="Proteomes" id="UP000190675"/>
    </source>
</evidence>
<accession>A0A1M5T8B9</accession>
<evidence type="ECO:0000256" key="1">
    <source>
        <dbReference type="SAM" id="MobiDB-lite"/>
    </source>
</evidence>
<feature type="compositionally biased region" description="Pro residues" evidence="1">
    <location>
        <begin position="618"/>
        <end position="627"/>
    </location>
</feature>
<proteinExistence type="predicted"/>
<organism evidence="2 3">
    <name type="scientific">Bradyrhizobium erythrophlei</name>
    <dbReference type="NCBI Taxonomy" id="1437360"/>
    <lineage>
        <taxon>Bacteria</taxon>
        <taxon>Pseudomonadati</taxon>
        <taxon>Pseudomonadota</taxon>
        <taxon>Alphaproteobacteria</taxon>
        <taxon>Hyphomicrobiales</taxon>
        <taxon>Nitrobacteraceae</taxon>
        <taxon>Bradyrhizobium</taxon>
    </lineage>
</organism>
<gene>
    <name evidence="2" type="ORF">SAMN05444169_7614</name>
</gene>
<dbReference type="EMBL" id="LT670818">
    <property type="protein sequence ID" value="SHH47017.1"/>
    <property type="molecule type" value="Genomic_DNA"/>
</dbReference>
<evidence type="ECO:0000313" key="2">
    <source>
        <dbReference type="EMBL" id="SHH47017.1"/>
    </source>
</evidence>
<sequence length="658" mass="74510">MTGKSLDLKDVIVPDQLGVSIARTFQQWYMLKQKQIVDWAETRRYVFATDTSATTNSKNPWKNKTTIPKLCQIRDNLRANYMATLFPKRKNVIWEADDNDSDQKNKKAAIVNYMTWVMEQPSFKSELAKCVDDYIDYGNGFGTVEWRDGRQELKDRSQVGYVGPAIRRLSPLDMVMNPTAPDFERAPKMVRTLVSLGEVKEILERLSTDESRPMYQELWKYLRHVRQSVNQFSGTLNVHEDYFNVDGFDSFRQYLGSDYCELITFYGDLYDQETDSYLRNHVITVVDRHKVIQKEPNPSFFGYPPIFHVGWRTRQDNLWAMGPLANLVGMQYRLDHVENLKADVFDLITFPPLKIKGYVEDFEWGPFARIYVGEEGDVTPIPPAFQVLEANTEIENYQKQMEEMAGAPKEAMGFRTPGEKTAYEVQRLENAASRIFQAKVAQFEEKFVEPLLNAMLELARRNITSLQSIRVWDDEFKLNDFQTLTPDDITGQGRIRPIAARHFAERAERVQNLNNFFGSALGQDQAVKIHFSTIKVAKMMEDLLDIEDYELVTPYVRMAEQADAQRLAQAQEEKILTEAMTSSGLKPDDFDQDNPSLNPQAAPGAAGAAGPPGAMPAAPNPVHPPPTASAVAGPPVPGMDVGAASLRRGTPQGQTAGT</sequence>
<dbReference type="RefSeq" id="WP_079570778.1">
    <property type="nucleotide sequence ID" value="NZ_LT670818.1"/>
</dbReference>
<feature type="compositionally biased region" description="Low complexity" evidence="1">
    <location>
        <begin position="601"/>
        <end position="617"/>
    </location>
</feature>
<feature type="region of interest" description="Disordered" evidence="1">
    <location>
        <begin position="581"/>
        <end position="658"/>
    </location>
</feature>
<dbReference type="AlphaFoldDB" id="A0A1M5T8B9"/>
<reference evidence="2 3" key="1">
    <citation type="submission" date="2016-11" db="EMBL/GenBank/DDBJ databases">
        <authorList>
            <person name="Jaros S."/>
            <person name="Januszkiewicz K."/>
            <person name="Wedrychowicz H."/>
        </authorList>
    </citation>
    <scope>NUCLEOTIDE SEQUENCE [LARGE SCALE GENOMIC DNA]</scope>
    <source>
        <strain evidence="2 3">GAS242</strain>
    </source>
</reference>